<reference evidence="1 2" key="1">
    <citation type="journal article" date="2013" name="Nat. Genet.">
        <title>The genome of the hydatid tapeworm Echinococcus granulosus.</title>
        <authorList>
            <person name="Zheng H."/>
            <person name="Zhang W."/>
            <person name="Zhang L."/>
            <person name="Zhang Z."/>
            <person name="Li J."/>
            <person name="Lu G."/>
            <person name="Zhu Y."/>
            <person name="Wang Y."/>
            <person name="Huang Y."/>
            <person name="Liu J."/>
            <person name="Kang H."/>
            <person name="Chen J."/>
            <person name="Wang L."/>
            <person name="Chen A."/>
            <person name="Yu S."/>
            <person name="Gao Z."/>
            <person name="Jin L."/>
            <person name="Gu W."/>
            <person name="Wang Z."/>
            <person name="Zhao L."/>
            <person name="Shi B."/>
            <person name="Wen H."/>
            <person name="Lin R."/>
            <person name="Jones M.K."/>
            <person name="Brejova B."/>
            <person name="Vinar T."/>
            <person name="Zhao G."/>
            <person name="McManus D.P."/>
            <person name="Chen Z."/>
            <person name="Zhou Y."/>
            <person name="Wang S."/>
        </authorList>
    </citation>
    <scope>NUCLEOTIDE SEQUENCE [LARGE SCALE GENOMIC DNA]</scope>
</reference>
<dbReference type="AlphaFoldDB" id="W6ULI3"/>
<dbReference type="RefSeq" id="XP_024345585.1">
    <property type="nucleotide sequence ID" value="XM_024499995.1"/>
</dbReference>
<dbReference type="EMBL" id="APAU02000262">
    <property type="protein sequence ID" value="EUB54389.1"/>
    <property type="molecule type" value="Genomic_DNA"/>
</dbReference>
<accession>W6ULI3</accession>
<organism evidence="1 2">
    <name type="scientific">Echinococcus granulosus</name>
    <name type="common">Hydatid tapeworm</name>
    <dbReference type="NCBI Taxonomy" id="6210"/>
    <lineage>
        <taxon>Eukaryota</taxon>
        <taxon>Metazoa</taxon>
        <taxon>Spiralia</taxon>
        <taxon>Lophotrochozoa</taxon>
        <taxon>Platyhelminthes</taxon>
        <taxon>Cestoda</taxon>
        <taxon>Eucestoda</taxon>
        <taxon>Cyclophyllidea</taxon>
        <taxon>Taeniidae</taxon>
        <taxon>Echinococcus</taxon>
        <taxon>Echinococcus granulosus group</taxon>
    </lineage>
</organism>
<comment type="caution">
    <text evidence="1">The sequence shown here is derived from an EMBL/GenBank/DDBJ whole genome shotgun (WGS) entry which is preliminary data.</text>
</comment>
<proteinExistence type="predicted"/>
<evidence type="ECO:0000313" key="1">
    <source>
        <dbReference type="EMBL" id="EUB54389.1"/>
    </source>
</evidence>
<dbReference type="Proteomes" id="UP000019149">
    <property type="component" value="Unassembled WGS sequence"/>
</dbReference>
<sequence>MHILSRATKLKGRQTRLQTKLIYLYTMHLWVSGSGRNSRVDLFACKLVEKWGGRYPVFSSQVDLDHVCVNNEFNLAKCGKFKKKKKNNLCGFGNTSKIHKYLIITMQFY</sequence>
<gene>
    <name evidence="1" type="ORF">EGR_10746</name>
</gene>
<dbReference type="GeneID" id="36346461"/>
<keyword evidence="2" id="KW-1185">Reference proteome</keyword>
<name>W6ULI3_ECHGR</name>
<evidence type="ECO:0000313" key="2">
    <source>
        <dbReference type="Proteomes" id="UP000019149"/>
    </source>
</evidence>
<dbReference type="CTD" id="36346461"/>
<dbReference type="KEGG" id="egl:EGR_10746"/>
<protein>
    <submittedName>
        <fullName evidence="1">Uncharacterized protein</fullName>
    </submittedName>
</protein>